<gene>
    <name evidence="3" type="ORF">LTR78_006879</name>
</gene>
<name>A0AAE0WKD4_9PEZI</name>
<dbReference type="InterPro" id="IPR000719">
    <property type="entry name" value="Prot_kinase_dom"/>
</dbReference>
<proteinExistence type="predicted"/>
<dbReference type="Proteomes" id="UP001274830">
    <property type="component" value="Unassembled WGS sequence"/>
</dbReference>
<evidence type="ECO:0000256" key="1">
    <source>
        <dbReference type="SAM" id="MobiDB-lite"/>
    </source>
</evidence>
<dbReference type="InterPro" id="IPR053083">
    <property type="entry name" value="TF_kinase-domain_protein"/>
</dbReference>
<reference evidence="3" key="1">
    <citation type="submission" date="2023-07" db="EMBL/GenBank/DDBJ databases">
        <title>Black Yeasts Isolated from many extreme environments.</title>
        <authorList>
            <person name="Coleine C."/>
            <person name="Stajich J.E."/>
            <person name="Selbmann L."/>
        </authorList>
    </citation>
    <scope>NUCLEOTIDE SEQUENCE</scope>
    <source>
        <strain evidence="3">CCFEE 5485</strain>
    </source>
</reference>
<dbReference type="SMART" id="SM00220">
    <property type="entry name" value="S_TKc"/>
    <property type="match status" value="1"/>
</dbReference>
<dbReference type="PANTHER" id="PTHR44305">
    <property type="entry name" value="SI:DKEY-192D15.2-RELATED"/>
    <property type="match status" value="1"/>
</dbReference>
<dbReference type="SUPFAM" id="SSF56112">
    <property type="entry name" value="Protein kinase-like (PK-like)"/>
    <property type="match status" value="1"/>
</dbReference>
<dbReference type="Pfam" id="PF00069">
    <property type="entry name" value="Pkinase"/>
    <property type="match status" value="1"/>
</dbReference>
<dbReference type="GO" id="GO:0005524">
    <property type="term" value="F:ATP binding"/>
    <property type="evidence" value="ECO:0007669"/>
    <property type="project" value="InterPro"/>
</dbReference>
<keyword evidence="4" id="KW-1185">Reference proteome</keyword>
<accession>A0AAE0WKD4</accession>
<feature type="compositionally biased region" description="Basic and acidic residues" evidence="1">
    <location>
        <begin position="644"/>
        <end position="655"/>
    </location>
</feature>
<dbReference type="PANTHER" id="PTHR44305:SF24">
    <property type="entry name" value="TYROSINE-PROTEIN KINASE C03B1.5-RELATED"/>
    <property type="match status" value="1"/>
</dbReference>
<dbReference type="EMBL" id="JAUTXT010000026">
    <property type="protein sequence ID" value="KAK3673333.1"/>
    <property type="molecule type" value="Genomic_DNA"/>
</dbReference>
<evidence type="ECO:0000313" key="4">
    <source>
        <dbReference type="Proteomes" id="UP001274830"/>
    </source>
</evidence>
<evidence type="ECO:0000259" key="2">
    <source>
        <dbReference type="PROSITE" id="PS50011"/>
    </source>
</evidence>
<dbReference type="PROSITE" id="PS50011">
    <property type="entry name" value="PROTEIN_KINASE_DOM"/>
    <property type="match status" value="1"/>
</dbReference>
<dbReference type="AlphaFoldDB" id="A0AAE0WKD4"/>
<feature type="domain" description="Protein kinase" evidence="2">
    <location>
        <begin position="162"/>
        <end position="597"/>
    </location>
</feature>
<feature type="region of interest" description="Disordered" evidence="1">
    <location>
        <begin position="624"/>
        <end position="687"/>
    </location>
</feature>
<dbReference type="InterPro" id="IPR011009">
    <property type="entry name" value="Kinase-like_dom_sf"/>
</dbReference>
<comment type="caution">
    <text evidence="3">The sequence shown here is derived from an EMBL/GenBank/DDBJ whole genome shotgun (WGS) entry which is preliminary data.</text>
</comment>
<organism evidence="3 4">
    <name type="scientific">Recurvomyces mirabilis</name>
    <dbReference type="NCBI Taxonomy" id="574656"/>
    <lineage>
        <taxon>Eukaryota</taxon>
        <taxon>Fungi</taxon>
        <taxon>Dikarya</taxon>
        <taxon>Ascomycota</taxon>
        <taxon>Pezizomycotina</taxon>
        <taxon>Dothideomycetes</taxon>
        <taxon>Dothideomycetidae</taxon>
        <taxon>Mycosphaerellales</taxon>
        <taxon>Teratosphaeriaceae</taxon>
        <taxon>Recurvomyces</taxon>
    </lineage>
</organism>
<feature type="region of interest" description="Disordered" evidence="1">
    <location>
        <begin position="365"/>
        <end position="448"/>
    </location>
</feature>
<evidence type="ECO:0000313" key="3">
    <source>
        <dbReference type="EMBL" id="KAK3673333.1"/>
    </source>
</evidence>
<feature type="compositionally biased region" description="Low complexity" evidence="1">
    <location>
        <begin position="369"/>
        <end position="398"/>
    </location>
</feature>
<sequence length="701" mass="78644">MASATIALNAYIFGYGGHSLVTPHTALKQLWWTHERIEQKVTRSFVVSKLRGEERQFLDRPLAFGEGLTDDTYMEWILDRARRLFLILTEIGVPDQIFGCIDDSWDDDDLPLPFDSVASLELAYDDDETLNHRFHNAQFVYMLREVQPGTHIDYGPKEHIPMEYVNTLPPAVSLQSWDRIHFPGRPEEIYMRRRYILVDKENDCSYFQSLMNDVQTAQTLRHEHVASIWASYTSDDAGYILSDFVAEHTLSTYIDHRTPMQLMRVPATERPSMILEWLHCLADALASLHHRGSAHAAIRPSNIIIDHDNHIAFADVGTLRTFQRGKKPYKTETYDYAAPESQICQAPIVCPSSPPASSMSAFNKLRKMSSSGSSSSASSSTTNSSTRSNSMCATTPATPVTPPSPRRSNSLKTIVSAMSPSPGPRPSLSSSMRNFSRHLQDPPCPSPGLPTLPMSPDYITPVTILPRPTAIDYNALRDLPEATPEMSDVYSLACVFLDLITFILRGKTTDFIRFRATRMQATSGRQKFRIDHSFHCNPYQIEAWMALLKDDSRKQASENPVFRGIPALLDMLKRMMMQNAQLRPIAREVRDRIQDILVDQCGIEHLCCAGREWNLPMPEVPGGASSGDSFSIRAGSLASPPRKLGQESRLRRDVGDQMSVISRVESRASASPAKVESRRTSGGSVATATITSWRRAFSRSR</sequence>
<protein>
    <recommendedName>
        <fullName evidence="2">Protein kinase domain-containing protein</fullName>
    </recommendedName>
</protein>
<dbReference type="Gene3D" id="1.10.510.10">
    <property type="entry name" value="Transferase(Phosphotransferase) domain 1"/>
    <property type="match status" value="2"/>
</dbReference>
<dbReference type="GO" id="GO:0004672">
    <property type="term" value="F:protein kinase activity"/>
    <property type="evidence" value="ECO:0007669"/>
    <property type="project" value="InterPro"/>
</dbReference>